<protein>
    <submittedName>
        <fullName evidence="1">Uncharacterized protein</fullName>
    </submittedName>
</protein>
<dbReference type="PANTHER" id="PTHR33872">
    <property type="entry name" value="DNA POLYMERASE EPSILON CATALYTIC SUBUNIT A"/>
    <property type="match status" value="1"/>
</dbReference>
<dbReference type="PANTHER" id="PTHR33872:SF2">
    <property type="entry name" value="DNA POLYMERASE EPSILON CATALYTIC SUBUNIT A"/>
    <property type="match status" value="1"/>
</dbReference>
<proteinExistence type="predicted"/>
<comment type="caution">
    <text evidence="1">The sequence shown here is derived from an EMBL/GenBank/DDBJ whole genome shotgun (WGS) entry which is preliminary data.</text>
</comment>
<evidence type="ECO:0000313" key="2">
    <source>
        <dbReference type="Proteomes" id="UP000653305"/>
    </source>
</evidence>
<evidence type="ECO:0000313" key="1">
    <source>
        <dbReference type="EMBL" id="GFQ04476.1"/>
    </source>
</evidence>
<sequence>MGSLMAGWDSPVQDPNVVKYRRNKSLTKEEIEVFWKSKKQKEEEHLKDISLLSPRTQAAKGGALARLGVRRGKNASPRFYGRSATHVDILGVILRGGNDGVGLWIFLPFLLPHFDQRVEGRLLPAQCRKVKPQRSLKRFG</sequence>
<dbReference type="EMBL" id="BMAC01000946">
    <property type="protein sequence ID" value="GFQ04476.1"/>
    <property type="molecule type" value="Genomic_DNA"/>
</dbReference>
<dbReference type="Proteomes" id="UP000653305">
    <property type="component" value="Unassembled WGS sequence"/>
</dbReference>
<organism evidence="1 2">
    <name type="scientific">Phtheirospermum japonicum</name>
    <dbReference type="NCBI Taxonomy" id="374723"/>
    <lineage>
        <taxon>Eukaryota</taxon>
        <taxon>Viridiplantae</taxon>
        <taxon>Streptophyta</taxon>
        <taxon>Embryophyta</taxon>
        <taxon>Tracheophyta</taxon>
        <taxon>Spermatophyta</taxon>
        <taxon>Magnoliopsida</taxon>
        <taxon>eudicotyledons</taxon>
        <taxon>Gunneridae</taxon>
        <taxon>Pentapetalae</taxon>
        <taxon>asterids</taxon>
        <taxon>lamiids</taxon>
        <taxon>Lamiales</taxon>
        <taxon>Orobanchaceae</taxon>
        <taxon>Orobanchaceae incertae sedis</taxon>
        <taxon>Phtheirospermum</taxon>
    </lineage>
</organism>
<reference evidence="1" key="1">
    <citation type="submission" date="2020-07" db="EMBL/GenBank/DDBJ databases">
        <title>Ethylene signaling mediates host invasion by parasitic plants.</title>
        <authorList>
            <person name="Yoshida S."/>
        </authorList>
    </citation>
    <scope>NUCLEOTIDE SEQUENCE</scope>
    <source>
        <strain evidence="1">Okayama</strain>
    </source>
</reference>
<keyword evidence="2" id="KW-1185">Reference proteome</keyword>
<gene>
    <name evidence="1" type="ORF">PHJA_002591500</name>
</gene>
<dbReference type="OrthoDB" id="1858881at2759"/>
<dbReference type="AlphaFoldDB" id="A0A830DBQ1"/>
<name>A0A830DBQ1_9LAMI</name>
<accession>A0A830DBQ1</accession>